<dbReference type="PANTHER" id="PTHR36702:SF1">
    <property type="entry name" value="HOLLIDAY JUNCTION RESOLVASE"/>
    <property type="match status" value="1"/>
</dbReference>
<proteinExistence type="predicted"/>
<name>A0AAP0S797_LIQFO</name>
<dbReference type="EMBL" id="JBBPBK010000003">
    <property type="protein sequence ID" value="KAK9288394.1"/>
    <property type="molecule type" value="Genomic_DNA"/>
</dbReference>
<reference evidence="1 2" key="1">
    <citation type="journal article" date="2024" name="Plant J.">
        <title>Genome sequences and population genomics reveal climatic adaptation and genomic divergence between two closely related sweetgum species.</title>
        <authorList>
            <person name="Xu W.Q."/>
            <person name="Ren C.Q."/>
            <person name="Zhang X.Y."/>
            <person name="Comes H.P."/>
            <person name="Liu X.H."/>
            <person name="Li Y.G."/>
            <person name="Kettle C.J."/>
            <person name="Jalonen R."/>
            <person name="Gaisberger H."/>
            <person name="Ma Y.Z."/>
            <person name="Qiu Y.X."/>
        </authorList>
    </citation>
    <scope>NUCLEOTIDE SEQUENCE [LARGE SCALE GENOMIC DNA]</scope>
    <source>
        <strain evidence="1">Hangzhou</strain>
    </source>
</reference>
<organism evidence="1 2">
    <name type="scientific">Liquidambar formosana</name>
    <name type="common">Formosan gum</name>
    <dbReference type="NCBI Taxonomy" id="63359"/>
    <lineage>
        <taxon>Eukaryota</taxon>
        <taxon>Viridiplantae</taxon>
        <taxon>Streptophyta</taxon>
        <taxon>Embryophyta</taxon>
        <taxon>Tracheophyta</taxon>
        <taxon>Spermatophyta</taxon>
        <taxon>Magnoliopsida</taxon>
        <taxon>eudicotyledons</taxon>
        <taxon>Gunneridae</taxon>
        <taxon>Pentapetalae</taxon>
        <taxon>Saxifragales</taxon>
        <taxon>Altingiaceae</taxon>
        <taxon>Liquidambar</taxon>
    </lineage>
</organism>
<gene>
    <name evidence="1" type="ORF">L1049_016850</name>
</gene>
<protein>
    <submittedName>
        <fullName evidence="1">Uncharacterized protein</fullName>
    </submittedName>
</protein>
<evidence type="ECO:0000313" key="1">
    <source>
        <dbReference type="EMBL" id="KAK9288394.1"/>
    </source>
</evidence>
<dbReference type="PANTHER" id="PTHR36702">
    <property type="entry name" value="HOLLIDAY JUNCTION RESOLVASE"/>
    <property type="match status" value="1"/>
</dbReference>
<dbReference type="Proteomes" id="UP001415857">
    <property type="component" value="Unassembled WGS sequence"/>
</dbReference>
<keyword evidence="2" id="KW-1185">Reference proteome</keyword>
<accession>A0AAP0S797</accession>
<dbReference type="AlphaFoldDB" id="A0AAP0S797"/>
<evidence type="ECO:0000313" key="2">
    <source>
        <dbReference type="Proteomes" id="UP001415857"/>
    </source>
</evidence>
<comment type="caution">
    <text evidence="1">The sequence shown here is derived from an EMBL/GenBank/DDBJ whole genome shotgun (WGS) entry which is preliminary data.</text>
</comment>
<sequence>MSELKVFLEKEIALLTLSPSCEQLELLVKEGSMLKEMVQKISKNDPEAALCEIMEIDGEVQANKRRKLPDGISQGMELLQSGLKVIGEGISQWQQSGATELRDNFVTHFSRLEDVIAQLVGLAGSG</sequence>